<dbReference type="InterPro" id="IPR001851">
    <property type="entry name" value="ABC_transp_permease"/>
</dbReference>
<accession>A0A0N8GED0</accession>
<evidence type="ECO:0000256" key="4">
    <source>
        <dbReference type="ARBA" id="ARBA00022989"/>
    </source>
</evidence>
<reference evidence="7 8" key="2">
    <citation type="submission" date="2015-10" db="EMBL/GenBank/DDBJ databases">
        <title>Draft Genome Sequence of Prosthecomicrobium hirschii ATCC 27832.</title>
        <authorList>
            <person name="Daniel J."/>
            <person name="Givan S.A."/>
            <person name="Brun Y.V."/>
            <person name="Brown P.J."/>
        </authorList>
    </citation>
    <scope>NUCLEOTIDE SEQUENCE [LARGE SCALE GENOMIC DNA]</scope>
    <source>
        <strain evidence="7 8">16</strain>
    </source>
</reference>
<evidence type="ECO:0000256" key="1">
    <source>
        <dbReference type="ARBA" id="ARBA00004651"/>
    </source>
</evidence>
<dbReference type="CDD" id="cd06581">
    <property type="entry name" value="TM_PBP1_LivM_like"/>
    <property type="match status" value="1"/>
</dbReference>
<dbReference type="GO" id="GO:0005886">
    <property type="term" value="C:plasma membrane"/>
    <property type="evidence" value="ECO:0007669"/>
    <property type="project" value="UniProtKB-SubCell"/>
</dbReference>
<feature type="transmembrane region" description="Helical" evidence="6">
    <location>
        <begin position="176"/>
        <end position="195"/>
    </location>
</feature>
<dbReference type="Pfam" id="PF02653">
    <property type="entry name" value="BPD_transp_2"/>
    <property type="match status" value="1"/>
</dbReference>
<evidence type="ECO:0000256" key="5">
    <source>
        <dbReference type="ARBA" id="ARBA00023136"/>
    </source>
</evidence>
<dbReference type="GO" id="GO:0015658">
    <property type="term" value="F:branched-chain amino acid transmembrane transporter activity"/>
    <property type="evidence" value="ECO:0007669"/>
    <property type="project" value="InterPro"/>
</dbReference>
<evidence type="ECO:0000256" key="2">
    <source>
        <dbReference type="ARBA" id="ARBA00022475"/>
    </source>
</evidence>
<dbReference type="PANTHER" id="PTHR30482:SF5">
    <property type="entry name" value="ABC TRANSPORTER PERMEASE PROTEIN"/>
    <property type="match status" value="1"/>
</dbReference>
<organism evidence="7 8">
    <name type="scientific">Prosthecodimorpha hirschii</name>
    <dbReference type="NCBI Taxonomy" id="665126"/>
    <lineage>
        <taxon>Bacteria</taxon>
        <taxon>Pseudomonadati</taxon>
        <taxon>Pseudomonadota</taxon>
        <taxon>Alphaproteobacteria</taxon>
        <taxon>Hyphomicrobiales</taxon>
        <taxon>Ancalomicrobiaceae</taxon>
        <taxon>Prosthecodimorpha</taxon>
    </lineage>
</organism>
<dbReference type="AlphaFoldDB" id="A0A0N8GED0"/>
<gene>
    <name evidence="7" type="ORF">ABB55_02215</name>
</gene>
<reference evidence="7 8" key="1">
    <citation type="submission" date="2015-09" db="EMBL/GenBank/DDBJ databases">
        <authorList>
            <consortium name="Swine Surveillance"/>
        </authorList>
    </citation>
    <scope>NUCLEOTIDE SEQUENCE [LARGE SCALE GENOMIC DNA]</scope>
    <source>
        <strain evidence="7 8">16</strain>
    </source>
</reference>
<keyword evidence="2" id="KW-1003">Cell membrane</keyword>
<feature type="transmembrane region" description="Helical" evidence="6">
    <location>
        <begin position="260"/>
        <end position="278"/>
    </location>
</feature>
<feature type="transmembrane region" description="Helical" evidence="6">
    <location>
        <begin position="48"/>
        <end position="69"/>
    </location>
</feature>
<evidence type="ECO:0000313" key="7">
    <source>
        <dbReference type="EMBL" id="KPL51177.1"/>
    </source>
</evidence>
<comment type="caution">
    <text evidence="7">The sequence shown here is derived from an EMBL/GenBank/DDBJ whole genome shotgun (WGS) entry which is preliminary data.</text>
</comment>
<dbReference type="InterPro" id="IPR043428">
    <property type="entry name" value="LivM-like"/>
</dbReference>
<keyword evidence="5 6" id="KW-0472">Membrane</keyword>
<comment type="subcellular location">
    <subcellularLocation>
        <location evidence="1">Cell membrane</location>
        <topology evidence="1">Multi-pass membrane protein</topology>
    </subcellularLocation>
</comment>
<feature type="transmembrane region" description="Helical" evidence="6">
    <location>
        <begin position="226"/>
        <end position="248"/>
    </location>
</feature>
<feature type="transmembrane region" description="Helical" evidence="6">
    <location>
        <begin position="318"/>
        <end position="337"/>
    </location>
</feature>
<dbReference type="RefSeq" id="WP_054357340.1">
    <property type="nucleotide sequence ID" value="NZ_JAPCYQ010000001.1"/>
</dbReference>
<feature type="transmembrane region" description="Helical" evidence="6">
    <location>
        <begin position="20"/>
        <end position="42"/>
    </location>
</feature>
<evidence type="ECO:0000313" key="8">
    <source>
        <dbReference type="Proteomes" id="UP000048984"/>
    </source>
</evidence>
<dbReference type="STRING" id="665126.ABB55_02215"/>
<keyword evidence="3 6" id="KW-0812">Transmembrane</keyword>
<evidence type="ECO:0000256" key="6">
    <source>
        <dbReference type="SAM" id="Phobius"/>
    </source>
</evidence>
<feature type="transmembrane region" description="Helical" evidence="6">
    <location>
        <begin position="76"/>
        <end position="96"/>
    </location>
</feature>
<dbReference type="Proteomes" id="UP000048984">
    <property type="component" value="Unassembled WGS sequence"/>
</dbReference>
<feature type="transmembrane region" description="Helical" evidence="6">
    <location>
        <begin position="102"/>
        <end position="123"/>
    </location>
</feature>
<keyword evidence="4 6" id="KW-1133">Transmembrane helix</keyword>
<keyword evidence="8" id="KW-1185">Reference proteome</keyword>
<proteinExistence type="predicted"/>
<evidence type="ECO:0000256" key="3">
    <source>
        <dbReference type="ARBA" id="ARBA00022692"/>
    </source>
</evidence>
<feature type="transmembrane region" description="Helical" evidence="6">
    <location>
        <begin position="285"/>
        <end position="306"/>
    </location>
</feature>
<feature type="transmembrane region" description="Helical" evidence="6">
    <location>
        <begin position="135"/>
        <end position="156"/>
    </location>
</feature>
<name>A0A0N8GED0_9HYPH</name>
<protein>
    <submittedName>
        <fullName evidence="7">Branched-chain amino acid ABC transporter permease</fullName>
    </submittedName>
</protein>
<dbReference type="PANTHER" id="PTHR30482">
    <property type="entry name" value="HIGH-AFFINITY BRANCHED-CHAIN AMINO ACID TRANSPORT SYSTEM PERMEASE"/>
    <property type="match status" value="1"/>
</dbReference>
<dbReference type="EMBL" id="LJYW01000001">
    <property type="protein sequence ID" value="KPL51177.1"/>
    <property type="molecule type" value="Genomic_DNA"/>
</dbReference>
<sequence length="357" mass="39005">MFYRRAGLRHTRYQDERQLFPLAFDRGLVLTVLAFLIAAPLLLDRLWLTGYLLPWLIWTSAALGLNLLMGWAGQIHLGYGAVMGIGAYAGVHLVRFGVPLEIAMIAGGIMSAGIGTVFGAAALRMKGIYLAMATLAMQFIVDFVISHNAAISGGTLATLQVPAVRFLGVPLTSDWATYYFALFVCFVITLFMLNVKRTSFGRALAALREKDYAAQILGVSTFRYKLMAFWVSSFIGGVVGTVLAVAYLRAVSPDQFHLELSIQILAMIIVGGLGSVLGPFFGTALILFAPIVLNNLLGSVAATFGLDLPIDMRAHLPLLAYGLLVIGFLLYEPLGLAKLYANFRNYMLVWPFRHAQR</sequence>